<organism evidence="2 3">
    <name type="scientific">Aspergillus heteromorphus CBS 117.55</name>
    <dbReference type="NCBI Taxonomy" id="1448321"/>
    <lineage>
        <taxon>Eukaryota</taxon>
        <taxon>Fungi</taxon>
        <taxon>Dikarya</taxon>
        <taxon>Ascomycota</taxon>
        <taxon>Pezizomycotina</taxon>
        <taxon>Eurotiomycetes</taxon>
        <taxon>Eurotiomycetidae</taxon>
        <taxon>Eurotiales</taxon>
        <taxon>Aspergillaceae</taxon>
        <taxon>Aspergillus</taxon>
        <taxon>Aspergillus subgen. Circumdati</taxon>
    </lineage>
</organism>
<accession>A0A317WXG6</accession>
<dbReference type="EMBL" id="MSFL01000002">
    <property type="protein sequence ID" value="PWY91106.1"/>
    <property type="molecule type" value="Genomic_DNA"/>
</dbReference>
<comment type="caution">
    <text evidence="2">The sequence shown here is derived from an EMBL/GenBank/DDBJ whole genome shotgun (WGS) entry which is preliminary data.</text>
</comment>
<dbReference type="Proteomes" id="UP000247233">
    <property type="component" value="Unassembled WGS sequence"/>
</dbReference>
<name>A0A317WXG6_9EURO</name>
<reference evidence="2 3" key="1">
    <citation type="submission" date="2016-12" db="EMBL/GenBank/DDBJ databases">
        <title>The genomes of Aspergillus section Nigri reveals drivers in fungal speciation.</title>
        <authorList>
            <consortium name="DOE Joint Genome Institute"/>
            <person name="Vesth T.C."/>
            <person name="Nybo J."/>
            <person name="Theobald S."/>
            <person name="Brandl J."/>
            <person name="Frisvad J.C."/>
            <person name="Nielsen K.F."/>
            <person name="Lyhne E.K."/>
            <person name="Kogle M.E."/>
            <person name="Kuo A."/>
            <person name="Riley R."/>
            <person name="Clum A."/>
            <person name="Nolan M."/>
            <person name="Lipzen A."/>
            <person name="Salamov A."/>
            <person name="Henrissat B."/>
            <person name="Wiebenga A."/>
            <person name="De Vries R.P."/>
            <person name="Grigoriev I.V."/>
            <person name="Mortensen U.H."/>
            <person name="Andersen M.R."/>
            <person name="Baker S.E."/>
        </authorList>
    </citation>
    <scope>NUCLEOTIDE SEQUENCE [LARGE SCALE GENOMIC DNA]</scope>
    <source>
        <strain evidence="2 3">CBS 117.55</strain>
    </source>
</reference>
<dbReference type="OrthoDB" id="4508307at2759"/>
<feature type="compositionally biased region" description="Acidic residues" evidence="1">
    <location>
        <begin position="69"/>
        <end position="114"/>
    </location>
</feature>
<dbReference type="AlphaFoldDB" id="A0A317WXG6"/>
<feature type="region of interest" description="Disordered" evidence="1">
    <location>
        <begin position="38"/>
        <end position="114"/>
    </location>
</feature>
<proteinExistence type="predicted"/>
<keyword evidence="3" id="KW-1185">Reference proteome</keyword>
<dbReference type="RefSeq" id="XP_025403549.1">
    <property type="nucleotide sequence ID" value="XM_025546307.1"/>
</dbReference>
<dbReference type="VEuPathDB" id="FungiDB:BO70DRAFT_392759"/>
<dbReference type="GeneID" id="37068544"/>
<gene>
    <name evidence="2" type="ORF">BO70DRAFT_392759</name>
</gene>
<evidence type="ECO:0000256" key="1">
    <source>
        <dbReference type="SAM" id="MobiDB-lite"/>
    </source>
</evidence>
<sequence>MCLYTATHYPTCQHTEFELHVFCRAVLDELNRINDPVEREKWDIPFDPPDCLPSGGGDGGDGDDKNDGDWVNESDDEDDDDDKEEGEDEGEEGEEENEAEDEEMEESDVDEELW</sequence>
<evidence type="ECO:0000313" key="3">
    <source>
        <dbReference type="Proteomes" id="UP000247233"/>
    </source>
</evidence>
<evidence type="ECO:0000313" key="2">
    <source>
        <dbReference type="EMBL" id="PWY91106.1"/>
    </source>
</evidence>
<protein>
    <submittedName>
        <fullName evidence="2">Uncharacterized protein</fullName>
    </submittedName>
</protein>